<evidence type="ECO:0000313" key="4">
    <source>
        <dbReference type="Proteomes" id="UP000245119"/>
    </source>
</evidence>
<dbReference type="OrthoDB" id="6152256at2759"/>
<dbReference type="OMA" id="PHATHCE"/>
<evidence type="ECO:0000256" key="1">
    <source>
        <dbReference type="SAM" id="SignalP"/>
    </source>
</evidence>
<gene>
    <name evidence="3" type="ORF">C0Q70_02136</name>
</gene>
<dbReference type="Proteomes" id="UP000245119">
    <property type="component" value="Linkage Group LG1"/>
</dbReference>
<dbReference type="AlphaFoldDB" id="A0A2T7Q1F7"/>
<dbReference type="InterPro" id="IPR057856">
    <property type="entry name" value="VWC2L_C"/>
</dbReference>
<evidence type="ECO:0000259" key="2">
    <source>
        <dbReference type="PROSITE" id="PS50184"/>
    </source>
</evidence>
<dbReference type="SUPFAM" id="SSF57603">
    <property type="entry name" value="FnI-like domain"/>
    <property type="match status" value="1"/>
</dbReference>
<dbReference type="GO" id="GO:0005615">
    <property type="term" value="C:extracellular space"/>
    <property type="evidence" value="ECO:0007669"/>
    <property type="project" value="TreeGrafter"/>
</dbReference>
<dbReference type="Gene3D" id="6.20.200.20">
    <property type="match status" value="1"/>
</dbReference>
<feature type="signal peptide" evidence="1">
    <location>
        <begin position="1"/>
        <end position="19"/>
    </location>
</feature>
<dbReference type="Pfam" id="PF23334">
    <property type="entry name" value="VWC2L_2nd"/>
    <property type="match status" value="1"/>
</dbReference>
<feature type="domain" description="VWFC" evidence="2">
    <location>
        <begin position="27"/>
        <end position="84"/>
    </location>
</feature>
<dbReference type="PANTHER" id="PTHR46252:SF3">
    <property type="entry name" value="KIELIN_CHORDIN-LIKE PROTEIN"/>
    <property type="match status" value="1"/>
</dbReference>
<evidence type="ECO:0000313" key="3">
    <source>
        <dbReference type="EMBL" id="PVD39502.1"/>
    </source>
</evidence>
<dbReference type="GO" id="GO:0030514">
    <property type="term" value="P:negative regulation of BMP signaling pathway"/>
    <property type="evidence" value="ECO:0007669"/>
    <property type="project" value="TreeGrafter"/>
</dbReference>
<dbReference type="InterPro" id="IPR042979">
    <property type="entry name" value="VWC2/VWC2L"/>
</dbReference>
<sequence length="133" mass="13968">MNSLLFVVAATSVAWCTQAAVLTTPGSVCTWNGHTFSEGEQYKPDPCTFCFCRDGRAACAVADCMMPSCVDPVRQPDKCCPVCPNGQNCRAFDGSIIPAGKQVKINDGTTCVCPTGGLIYLSGLMAECVSVAN</sequence>
<dbReference type="PROSITE" id="PS01208">
    <property type="entry name" value="VWFC_1"/>
    <property type="match status" value="1"/>
</dbReference>
<protein>
    <recommendedName>
        <fullName evidence="2">VWFC domain-containing protein</fullName>
    </recommendedName>
</protein>
<dbReference type="PANTHER" id="PTHR46252">
    <property type="entry name" value="BRORIN FAMILY MEMBER"/>
    <property type="match status" value="1"/>
</dbReference>
<dbReference type="GO" id="GO:0045202">
    <property type="term" value="C:synapse"/>
    <property type="evidence" value="ECO:0007669"/>
    <property type="project" value="UniProtKB-SubCell"/>
</dbReference>
<feature type="chain" id="PRO_5015481508" description="VWFC domain-containing protein" evidence="1">
    <location>
        <begin position="20"/>
        <end position="133"/>
    </location>
</feature>
<keyword evidence="4" id="KW-1185">Reference proteome</keyword>
<name>A0A2T7Q1F7_POMCA</name>
<dbReference type="InterPro" id="IPR001007">
    <property type="entry name" value="VWF_dom"/>
</dbReference>
<reference evidence="3 4" key="1">
    <citation type="submission" date="2018-04" db="EMBL/GenBank/DDBJ databases">
        <title>The genome of golden apple snail Pomacea canaliculata provides insight into stress tolerance and invasive adaptation.</title>
        <authorList>
            <person name="Liu C."/>
            <person name="Liu B."/>
            <person name="Ren Y."/>
            <person name="Zhang Y."/>
            <person name="Wang H."/>
            <person name="Li S."/>
            <person name="Jiang F."/>
            <person name="Yin L."/>
            <person name="Zhang G."/>
            <person name="Qian W."/>
            <person name="Fan W."/>
        </authorList>
    </citation>
    <scope>NUCLEOTIDE SEQUENCE [LARGE SCALE GENOMIC DNA]</scope>
    <source>
        <strain evidence="3">SZHN2017</strain>
        <tissue evidence="3">Muscle</tissue>
    </source>
</reference>
<keyword evidence="1" id="KW-0732">Signal</keyword>
<organism evidence="3 4">
    <name type="scientific">Pomacea canaliculata</name>
    <name type="common">Golden apple snail</name>
    <dbReference type="NCBI Taxonomy" id="400727"/>
    <lineage>
        <taxon>Eukaryota</taxon>
        <taxon>Metazoa</taxon>
        <taxon>Spiralia</taxon>
        <taxon>Lophotrochozoa</taxon>
        <taxon>Mollusca</taxon>
        <taxon>Gastropoda</taxon>
        <taxon>Caenogastropoda</taxon>
        <taxon>Architaenioglossa</taxon>
        <taxon>Ampullarioidea</taxon>
        <taxon>Ampullariidae</taxon>
        <taxon>Pomacea</taxon>
    </lineage>
</organism>
<comment type="caution">
    <text evidence="3">The sequence shown here is derived from an EMBL/GenBank/DDBJ whole genome shotgun (WGS) entry which is preliminary data.</text>
</comment>
<proteinExistence type="predicted"/>
<dbReference type="PROSITE" id="PS50184">
    <property type="entry name" value="VWFC_2"/>
    <property type="match status" value="1"/>
</dbReference>
<dbReference type="Pfam" id="PF23331">
    <property type="entry name" value="VWC2L_C"/>
    <property type="match status" value="1"/>
</dbReference>
<dbReference type="EMBL" id="PZQS01000001">
    <property type="protein sequence ID" value="PVD39502.1"/>
    <property type="molecule type" value="Genomic_DNA"/>
</dbReference>
<dbReference type="SMART" id="SM00214">
    <property type="entry name" value="VWC"/>
    <property type="match status" value="1"/>
</dbReference>
<dbReference type="GO" id="GO:0032281">
    <property type="term" value="C:AMPA glutamate receptor complex"/>
    <property type="evidence" value="ECO:0007669"/>
    <property type="project" value="TreeGrafter"/>
</dbReference>
<dbReference type="STRING" id="400727.A0A2T7Q1F7"/>
<accession>A0A2T7Q1F7</accession>